<dbReference type="PANTHER" id="PTHR18929:SF253">
    <property type="entry name" value="ENDOPLASMIC RETICULUM RESIDENT PROTEIN 27"/>
    <property type="match status" value="1"/>
</dbReference>
<evidence type="ECO:0000313" key="2">
    <source>
        <dbReference type="EMBL" id="KAI2663160.1"/>
    </source>
</evidence>
<dbReference type="Gene3D" id="3.40.30.10">
    <property type="entry name" value="Glutaredoxin"/>
    <property type="match status" value="2"/>
</dbReference>
<evidence type="ECO:0000256" key="1">
    <source>
        <dbReference type="ARBA" id="ARBA00006347"/>
    </source>
</evidence>
<accession>A0ABQ8MJW8</accession>
<dbReference type="Proteomes" id="UP000830375">
    <property type="component" value="Unassembled WGS sequence"/>
</dbReference>
<reference evidence="2 3" key="1">
    <citation type="submission" date="2022-01" db="EMBL/GenBank/DDBJ databases">
        <title>A high-quality chromosome-level genome assembly of rohu carp, Labeo rohita.</title>
        <authorList>
            <person name="Arick M.A. II"/>
            <person name="Hsu C.-Y."/>
            <person name="Magbanua Z."/>
            <person name="Pechanova O."/>
            <person name="Grover C."/>
            <person name="Miller E."/>
            <person name="Thrash A."/>
            <person name="Ezzel L."/>
            <person name="Alam S."/>
            <person name="Benzie J."/>
            <person name="Hamilton M."/>
            <person name="Karsi A."/>
            <person name="Lawrence M.L."/>
            <person name="Peterson D.G."/>
        </authorList>
    </citation>
    <scope>NUCLEOTIDE SEQUENCE [LARGE SCALE GENOMIC DNA]</scope>
    <source>
        <strain evidence="3">BAU-BD-2019</strain>
        <tissue evidence="2">Blood</tissue>
    </source>
</reference>
<dbReference type="Pfam" id="PF13848">
    <property type="entry name" value="Thioredoxin_6"/>
    <property type="match status" value="1"/>
</dbReference>
<sequence>MFSRNVFIFPLAPETEDDAVTSDLSSELMLHNSMRTVLLNSELSISSILNPESLNLAFDQMSAYATSGFLSVCPEREPHTCPIHTRPPINGEQRTDPRRTRTQPVGFCCLSSHRLFSRVSMMFLLVFSLLTVCVTADDKESGSFIRLNDVPAAEAFIDSVDVAVIGFFEVCVCVKFRKQNAVSSGPTRHAEEERDRKCGASLGLWDWHLQRSINRRGRSRQNMSRSYRTILCMNSVHVCDEGLLSFHQSEAARGYKEFLAAAKQIDKLPVALCSEKEVWAKYDIASDTISVFRKVKHLPPHLTYESEIHVVNADLHQEHLKLSEARKIETDGLTRFLTINNIQYVTEYNQASAVGLFQSAVKTHLLLITKRGSSDSDPLQQLFRDLAPKYAGKMLFVLVNGKEKSNARVLEYFGLKSSDLPRISIYDSDSDKKWLMPAGKITTERVQNFCDSFLDGELQKQKEDETPEDKTEL</sequence>
<organism evidence="2 3">
    <name type="scientific">Labeo rohita</name>
    <name type="common">Indian major carp</name>
    <name type="synonym">Cyprinus rohita</name>
    <dbReference type="NCBI Taxonomy" id="84645"/>
    <lineage>
        <taxon>Eukaryota</taxon>
        <taxon>Metazoa</taxon>
        <taxon>Chordata</taxon>
        <taxon>Craniata</taxon>
        <taxon>Vertebrata</taxon>
        <taxon>Euteleostomi</taxon>
        <taxon>Actinopterygii</taxon>
        <taxon>Neopterygii</taxon>
        <taxon>Teleostei</taxon>
        <taxon>Ostariophysi</taxon>
        <taxon>Cypriniformes</taxon>
        <taxon>Cyprinidae</taxon>
        <taxon>Labeoninae</taxon>
        <taxon>Labeonini</taxon>
        <taxon>Labeo</taxon>
    </lineage>
</organism>
<protein>
    <submittedName>
        <fullName evidence="2">Endoplasmic reticulum resident protein 27</fullName>
    </submittedName>
</protein>
<dbReference type="SUPFAM" id="SSF52833">
    <property type="entry name" value="Thioredoxin-like"/>
    <property type="match status" value="1"/>
</dbReference>
<gene>
    <name evidence="2" type="ORF">H4Q32_011624</name>
</gene>
<dbReference type="PANTHER" id="PTHR18929">
    <property type="entry name" value="PROTEIN DISULFIDE ISOMERASE"/>
    <property type="match status" value="1"/>
</dbReference>
<comment type="caution">
    <text evidence="2">The sequence shown here is derived from an EMBL/GenBank/DDBJ whole genome shotgun (WGS) entry which is preliminary data.</text>
</comment>
<evidence type="ECO:0000313" key="3">
    <source>
        <dbReference type="Proteomes" id="UP000830375"/>
    </source>
</evidence>
<dbReference type="CDD" id="cd02981">
    <property type="entry name" value="PDI_b_family"/>
    <property type="match status" value="1"/>
</dbReference>
<dbReference type="EMBL" id="JACTAM010000006">
    <property type="protein sequence ID" value="KAI2663160.1"/>
    <property type="molecule type" value="Genomic_DNA"/>
</dbReference>
<name>A0ABQ8MJW8_LABRO</name>
<proteinExistence type="inferred from homology"/>
<comment type="similarity">
    <text evidence="1">Belongs to the protein disulfide isomerase family.</text>
</comment>
<dbReference type="InterPro" id="IPR036249">
    <property type="entry name" value="Thioredoxin-like_sf"/>
</dbReference>
<keyword evidence="3" id="KW-1185">Reference proteome</keyword>
<dbReference type="CDD" id="cd02982">
    <property type="entry name" value="PDI_b'_family"/>
    <property type="match status" value="1"/>
</dbReference>